<keyword evidence="2" id="KW-1133">Transmembrane helix</keyword>
<comment type="caution">
    <text evidence="3">The sequence shown here is derived from an EMBL/GenBank/DDBJ whole genome shotgun (WGS) entry which is preliminary data.</text>
</comment>
<dbReference type="RefSeq" id="WP_344536856.1">
    <property type="nucleotide sequence ID" value="NZ_BAAATD010000001.1"/>
</dbReference>
<feature type="region of interest" description="Disordered" evidence="1">
    <location>
        <begin position="47"/>
        <end position="66"/>
    </location>
</feature>
<sequence>MPGRRRATGQPGLGRAGGRTLSLLVAAPAIFTIAVITVSLVVAANRGSEPSGSAPASPVAAPSPPPDGWYTVKPVTGRPHQDCVAVLQDDRREPTLSQHRCDAENKLERIWLQSLAVRTYLVKVRMSATTFWCTTLDSLEEGARLHVRPCARNQMRQRFVLEPVPGEQLATAPVFRLSPVATRSQGMCVSIDTVSRTAPSTRHAVHTACARAVVRGYTFSPALAPVNG</sequence>
<dbReference type="EMBL" id="BAAATD010000001">
    <property type="protein sequence ID" value="GAA2574314.1"/>
    <property type="molecule type" value="Genomic_DNA"/>
</dbReference>
<feature type="transmembrane region" description="Helical" evidence="2">
    <location>
        <begin position="21"/>
        <end position="44"/>
    </location>
</feature>
<keyword evidence="2" id="KW-0472">Membrane</keyword>
<evidence type="ECO:0008006" key="5">
    <source>
        <dbReference type="Google" id="ProtNLM"/>
    </source>
</evidence>
<evidence type="ECO:0000256" key="1">
    <source>
        <dbReference type="SAM" id="MobiDB-lite"/>
    </source>
</evidence>
<name>A0ABP6BJI5_9ACTN</name>
<evidence type="ECO:0000256" key="2">
    <source>
        <dbReference type="SAM" id="Phobius"/>
    </source>
</evidence>
<keyword evidence="4" id="KW-1185">Reference proteome</keyword>
<reference evidence="4" key="1">
    <citation type="journal article" date="2019" name="Int. J. Syst. Evol. Microbiol.">
        <title>The Global Catalogue of Microorganisms (GCM) 10K type strain sequencing project: providing services to taxonomists for standard genome sequencing and annotation.</title>
        <authorList>
            <consortium name="The Broad Institute Genomics Platform"/>
            <consortium name="The Broad Institute Genome Sequencing Center for Infectious Disease"/>
            <person name="Wu L."/>
            <person name="Ma J."/>
        </authorList>
    </citation>
    <scope>NUCLEOTIDE SEQUENCE [LARGE SCALE GENOMIC DNA]</scope>
    <source>
        <strain evidence="4">JCM 6833</strain>
    </source>
</reference>
<accession>A0ABP6BJI5</accession>
<protein>
    <recommendedName>
        <fullName evidence="5">Ricin B lectin domain-containing protein</fullName>
    </recommendedName>
</protein>
<organism evidence="3 4">
    <name type="scientific">Actinomadura fulvescens</name>
    <dbReference type="NCBI Taxonomy" id="46160"/>
    <lineage>
        <taxon>Bacteria</taxon>
        <taxon>Bacillati</taxon>
        <taxon>Actinomycetota</taxon>
        <taxon>Actinomycetes</taxon>
        <taxon>Streptosporangiales</taxon>
        <taxon>Thermomonosporaceae</taxon>
        <taxon>Actinomadura</taxon>
    </lineage>
</organism>
<evidence type="ECO:0000313" key="4">
    <source>
        <dbReference type="Proteomes" id="UP001501509"/>
    </source>
</evidence>
<evidence type="ECO:0000313" key="3">
    <source>
        <dbReference type="EMBL" id="GAA2574314.1"/>
    </source>
</evidence>
<proteinExistence type="predicted"/>
<feature type="compositionally biased region" description="Low complexity" evidence="1">
    <location>
        <begin position="50"/>
        <end position="60"/>
    </location>
</feature>
<dbReference type="Proteomes" id="UP001501509">
    <property type="component" value="Unassembled WGS sequence"/>
</dbReference>
<gene>
    <name evidence="3" type="ORF">GCM10010411_02680</name>
</gene>
<keyword evidence="2" id="KW-0812">Transmembrane</keyword>